<dbReference type="SUPFAM" id="SSF50969">
    <property type="entry name" value="YVTN repeat-like/Quinoprotein amine dehydrogenase"/>
    <property type="match status" value="1"/>
</dbReference>
<reference evidence="3" key="1">
    <citation type="journal article" date="1997" name="Nucleic Acids Res.">
        <title>tRNAscan-SE: a program for improved detection of transfer RNA genes in genomic sequence.</title>
        <authorList>
            <person name="Lowe T.M."/>
            <person name="Eddy S.R."/>
        </authorList>
    </citation>
    <scope>NUCLEOTIDE SEQUENCE [LARGE SCALE GENOMIC DNA]</scope>
</reference>
<proteinExistence type="inferred from homology"/>
<comment type="similarity">
    <text evidence="1">Belongs to the selenium-binding protein family.</text>
</comment>
<accession>A0ABM1NWA4</accession>
<name>A0ABM1NWA4_DROAR</name>
<keyword evidence="2" id="KW-0711">Selenium</keyword>
<evidence type="ECO:0000313" key="4">
    <source>
        <dbReference type="RefSeq" id="XP_017859240.1"/>
    </source>
</evidence>
<organism evidence="3 4">
    <name type="scientific">Drosophila arizonae</name>
    <name type="common">Fruit fly</name>
    <dbReference type="NCBI Taxonomy" id="7263"/>
    <lineage>
        <taxon>Eukaryota</taxon>
        <taxon>Metazoa</taxon>
        <taxon>Ecdysozoa</taxon>
        <taxon>Arthropoda</taxon>
        <taxon>Hexapoda</taxon>
        <taxon>Insecta</taxon>
        <taxon>Pterygota</taxon>
        <taxon>Neoptera</taxon>
        <taxon>Endopterygota</taxon>
        <taxon>Diptera</taxon>
        <taxon>Brachycera</taxon>
        <taxon>Muscomorpha</taxon>
        <taxon>Ephydroidea</taxon>
        <taxon>Drosophilidae</taxon>
        <taxon>Drosophila</taxon>
    </lineage>
</organism>
<dbReference type="PANTHER" id="PTHR23300">
    <property type="entry name" value="METHANETHIOL OXIDASE"/>
    <property type="match status" value="1"/>
</dbReference>
<dbReference type="PANTHER" id="PTHR23300:SF0">
    <property type="entry name" value="METHANETHIOL OXIDASE"/>
    <property type="match status" value="1"/>
</dbReference>
<evidence type="ECO:0000313" key="3">
    <source>
        <dbReference type="Proteomes" id="UP000694904"/>
    </source>
</evidence>
<keyword evidence="3" id="KW-1185">Reference proteome</keyword>
<evidence type="ECO:0000256" key="1">
    <source>
        <dbReference type="ARBA" id="ARBA00005606"/>
    </source>
</evidence>
<protein>
    <submittedName>
        <fullName evidence="4">Selenium-binding protein 1</fullName>
    </submittedName>
</protein>
<dbReference type="GeneID" id="108611207"/>
<dbReference type="InterPro" id="IPR011044">
    <property type="entry name" value="Quino_amine_DH_bsu"/>
</dbReference>
<reference evidence="3" key="2">
    <citation type="journal article" date="2016" name="G3 (Bethesda)">
        <title>Genome Evolution in Three Species of Cactophilic Drosophila.</title>
        <authorList>
            <person name="Sanchez-Flores A."/>
            <person name="Penazola F."/>
            <person name="Carpinteyro-Ponce J."/>
            <person name="Nazario-Yepiz N."/>
            <person name="Abreu-Goodger C."/>
            <person name="Machado C.A."/>
            <person name="Markow T.A."/>
        </authorList>
    </citation>
    <scope>NUCLEOTIDE SEQUENCE [LARGE SCALE GENOMIC DNA]</scope>
</reference>
<sequence length="543" mass="61579">MFLYKWRQILSALPVLSCSLINYDVLRKIFWRCRKKARLIIYSADSLRLLLFSSIYFAHSLACCHGPGYATPLDALKNGPRETLLYTVTIQPNLDEPHGDYLSTIDVDPDSPTYSQVVHRTFTNRKGNELHHSGWNACSSCYYVDKNAKSVPKRNRLILPALNSDFIYVLDVATDPRKPEIVKVIDGEVLKNHNVTAPHTTHCLANGNIMISVMGDAEGFAKGDFILFDSEFNCVGTWTKGEKRALCGYDFWYQPYYDVMVSTEWGAPNKFRRGWKNEDLEDMTQYGCRLNFYKWSTQTLYQTVDLGVEGTTPLEVRFLHDPKRPDGYVGCALYAKVFYFKKRADSDEFDVKKVIDIPNKLVDTGSGVASEMGGMISDIIISLDDRFLYVNCWMHGDVRQYDITIPDQPKLVSRVWLGGAICSDLPNVIVKEDKELTERPPPCIIKGRRLEGGPQMMQLSLDGKRLYVSSSLYSPWDKQFYPKMASKGGHVVLIDVDVVNGGMTLNKDFLVDFGKEPYGPSLPHEMRYPGGDCTSDIWLAKDA</sequence>
<dbReference type="RefSeq" id="XP_017859240.1">
    <property type="nucleotide sequence ID" value="XM_018003751.1"/>
</dbReference>
<reference evidence="4" key="3">
    <citation type="submission" date="2025-08" db="UniProtKB">
        <authorList>
            <consortium name="RefSeq"/>
        </authorList>
    </citation>
    <scope>IDENTIFICATION</scope>
    <source>
        <tissue evidence="4">Whole organism</tissue>
    </source>
</reference>
<evidence type="ECO:0000256" key="2">
    <source>
        <dbReference type="ARBA" id="ARBA00023266"/>
    </source>
</evidence>
<dbReference type="InterPro" id="IPR008826">
    <property type="entry name" value="Se-bd"/>
</dbReference>
<gene>
    <name evidence="4" type="primary">LOC108611207</name>
</gene>
<dbReference type="Proteomes" id="UP000694904">
    <property type="component" value="Chromosome 2"/>
</dbReference>
<dbReference type="Pfam" id="PF05694">
    <property type="entry name" value="SBP56"/>
    <property type="match status" value="1"/>
</dbReference>